<feature type="domain" description="Peptidase M56" evidence="3">
    <location>
        <begin position="29"/>
        <end position="318"/>
    </location>
</feature>
<feature type="transmembrane region" description="Helical" evidence="2">
    <location>
        <begin position="332"/>
        <end position="351"/>
    </location>
</feature>
<keyword evidence="2" id="KW-0472">Membrane</keyword>
<feature type="transmembrane region" description="Helical" evidence="2">
    <location>
        <begin position="129"/>
        <end position="151"/>
    </location>
</feature>
<feature type="transmembrane region" description="Helical" evidence="2">
    <location>
        <begin position="48"/>
        <end position="69"/>
    </location>
</feature>
<evidence type="ECO:0000256" key="2">
    <source>
        <dbReference type="SAM" id="Phobius"/>
    </source>
</evidence>
<dbReference type="RefSeq" id="WP_081735899.1">
    <property type="nucleotide sequence ID" value="NZ_KI912107.1"/>
</dbReference>
<evidence type="ECO:0000313" key="5">
    <source>
        <dbReference type="Proteomes" id="UP000019402"/>
    </source>
</evidence>
<feature type="coiled-coil region" evidence="1">
    <location>
        <begin position="579"/>
        <end position="612"/>
    </location>
</feature>
<organism evidence="4 5">
    <name type="scientific">Saccharicrinis fermentans DSM 9555 = JCM 21142</name>
    <dbReference type="NCBI Taxonomy" id="869213"/>
    <lineage>
        <taxon>Bacteria</taxon>
        <taxon>Pseudomonadati</taxon>
        <taxon>Bacteroidota</taxon>
        <taxon>Bacteroidia</taxon>
        <taxon>Marinilabiliales</taxon>
        <taxon>Marinilabiliaceae</taxon>
        <taxon>Saccharicrinis</taxon>
    </lineage>
</organism>
<dbReference type="STRING" id="869213.GCA_000517085_00639"/>
<accession>W7YPQ7</accession>
<dbReference type="PANTHER" id="PTHR34978:SF3">
    <property type="entry name" value="SLR0241 PROTEIN"/>
    <property type="match status" value="1"/>
</dbReference>
<dbReference type="AlphaFoldDB" id="W7YPQ7"/>
<keyword evidence="2" id="KW-0812">Transmembrane</keyword>
<feature type="coiled-coil region" evidence="1">
    <location>
        <begin position="384"/>
        <end position="505"/>
    </location>
</feature>
<reference evidence="4 5" key="1">
    <citation type="journal article" date="2014" name="Genome Announc.">
        <title>Draft Genome Sequence of Cytophaga fermentans JCM 21142T, a Facultative Anaerobe Isolated from Marine Mud.</title>
        <authorList>
            <person name="Starns D."/>
            <person name="Oshima K."/>
            <person name="Suda W."/>
            <person name="Iino T."/>
            <person name="Yuki M."/>
            <person name="Inoue J."/>
            <person name="Kitamura K."/>
            <person name="Iida T."/>
            <person name="Darby A."/>
            <person name="Hattori M."/>
            <person name="Ohkuma M."/>
        </authorList>
    </citation>
    <scope>NUCLEOTIDE SEQUENCE [LARGE SCALE GENOMIC DNA]</scope>
    <source>
        <strain evidence="4 5">JCM 21142</strain>
    </source>
</reference>
<dbReference type="InterPro" id="IPR008756">
    <property type="entry name" value="Peptidase_M56"/>
</dbReference>
<gene>
    <name evidence="4" type="ORF">JCM21142_83113</name>
</gene>
<keyword evidence="5" id="KW-1185">Reference proteome</keyword>
<proteinExistence type="predicted"/>
<sequence>MYSMQSIFSPVITEALGWTIIHALWQGIIILSALLILLSILNRRSAQVRYFISFTALVTLLGWSISTFANAYSYALEKQEIKSELLHNPAYFKNITQSIDEKATIPISSSNYTIKIVKIRAWFQRSFPIFLTIWLIGIGLFTARLLGGLAYNRRLRSLQLLPFEEKWMEKLKILAKTLHITREVKAYKSPHTTSPLTLGILKPIILFPIKSFSGLSEKEIEAIIAHELAHIVRNDYLFNIIQTVIEILFFYHPAIWVISKHIRTEREHTCDDIAIDITGDEVTYAKALAHAHIFSYQQDNLSMAFSKKKGSLLERIKRIQKQRVMKTNFSEGLIAVCIIISSIFLVSFSVGNSFSAPLYSPDSNSKDSIQALAPPPPLAPARAKAVQDSIMEELEKNMALAKEKEELSQEMEQAMEIALSENDQSLSSKIMEEINLALQDINFEEIKAEMNDAQLEIDQAIHEIKTDSIQEEIRAALKEAKKEIKQAAKENKKNIKDAKDRENIEAITQLSLEAAESGLDIANQILKNIDIDAIVETSLEAANIAIELAGDHIENINIDSLIQTEYRQSLDTIGIYNEKEILEQEKETAELKKEMKALKEEMKKLKEELKQERK</sequence>
<evidence type="ECO:0000256" key="1">
    <source>
        <dbReference type="SAM" id="Coils"/>
    </source>
</evidence>
<dbReference type="Pfam" id="PF05569">
    <property type="entry name" value="Peptidase_M56"/>
    <property type="match status" value="1"/>
</dbReference>
<evidence type="ECO:0000313" key="4">
    <source>
        <dbReference type="EMBL" id="GAF04409.1"/>
    </source>
</evidence>
<dbReference type="InterPro" id="IPR052173">
    <property type="entry name" value="Beta-lactam_resp_regulator"/>
</dbReference>
<evidence type="ECO:0000259" key="3">
    <source>
        <dbReference type="Pfam" id="PF05569"/>
    </source>
</evidence>
<comment type="caution">
    <text evidence="4">The sequence shown here is derived from an EMBL/GenBank/DDBJ whole genome shotgun (WGS) entry which is preliminary data.</text>
</comment>
<protein>
    <submittedName>
        <fullName evidence="4">Regulatory protein BlaR1</fullName>
    </submittedName>
</protein>
<keyword evidence="2" id="KW-1133">Transmembrane helix</keyword>
<name>W7YPQ7_9BACT</name>
<dbReference type="Proteomes" id="UP000019402">
    <property type="component" value="Unassembled WGS sequence"/>
</dbReference>
<dbReference type="EMBL" id="BAMD01000044">
    <property type="protein sequence ID" value="GAF04409.1"/>
    <property type="molecule type" value="Genomic_DNA"/>
</dbReference>
<feature type="transmembrane region" description="Helical" evidence="2">
    <location>
        <begin position="20"/>
        <end position="41"/>
    </location>
</feature>
<dbReference type="eggNOG" id="COG4219">
    <property type="taxonomic scope" value="Bacteria"/>
</dbReference>
<dbReference type="PANTHER" id="PTHR34978">
    <property type="entry name" value="POSSIBLE SENSOR-TRANSDUCER PROTEIN BLAR"/>
    <property type="match status" value="1"/>
</dbReference>
<dbReference type="Gene3D" id="3.30.2010.10">
    <property type="entry name" value="Metalloproteases ('zincins'), catalytic domain"/>
    <property type="match status" value="1"/>
</dbReference>
<keyword evidence="1" id="KW-0175">Coiled coil</keyword>
<dbReference type="CDD" id="cd07341">
    <property type="entry name" value="M56_BlaR1_MecR1_like"/>
    <property type="match status" value="1"/>
</dbReference>